<feature type="chain" id="PRO_5038714842" evidence="1">
    <location>
        <begin position="27"/>
        <end position="418"/>
    </location>
</feature>
<dbReference type="AlphaFoldDB" id="A0A9D9DUV2"/>
<evidence type="ECO:0000313" key="3">
    <source>
        <dbReference type="Proteomes" id="UP000823612"/>
    </source>
</evidence>
<comment type="caution">
    <text evidence="2">The sequence shown here is derived from an EMBL/GenBank/DDBJ whole genome shotgun (WGS) entry which is preliminary data.</text>
</comment>
<feature type="signal peptide" evidence="1">
    <location>
        <begin position="1"/>
        <end position="26"/>
    </location>
</feature>
<protein>
    <submittedName>
        <fullName evidence="2">Uncharacterized protein</fullName>
    </submittedName>
</protein>
<evidence type="ECO:0000256" key="1">
    <source>
        <dbReference type="SAM" id="SignalP"/>
    </source>
</evidence>
<sequence length="418" mass="47567">MMNALKSALLTLALTLGVISIHPAHASLSQSPALASDQASTPAAPFGRCSAPTPSVQTIRHSWIQPIVHSSNTFGNPLFRQESSCRFRADSRFSAPSASPEDSLNHYRSELNRLFTYIYECPSSQRWAASDSFGLFAKAVLDRYAGRDFPFGQIRNLNYFQASDGSFRMLNWGIPDDNGTVSYKALLQVRVSQFGDSSSALQSLDLDYRKPTAKKDRPRSQTSLPPRSYTYIIYDMSDMSLYQPYPEQLECTPETWWGAFYYSCIERQAEGKTYYTFLGWNAGQPLYQQSVIEVMYIGEQGDVHFGAPLFANSGRVPGREPMPVQVADQDYRRVVFRFGRRTGMILRYDYQTYLVTNKRGKPKKVNADMIVFDQLMPQQIAMSDDYAYYVPQGGVYQAYVWIDGKWRLQLDVEARNRE</sequence>
<keyword evidence="1" id="KW-0732">Signal</keyword>
<name>A0A9D9DUV2_9BACT</name>
<organism evidence="2 3">
    <name type="scientific">Candidatus Pullibacteroides excrementavium</name>
    <dbReference type="NCBI Taxonomy" id="2840905"/>
    <lineage>
        <taxon>Bacteria</taxon>
        <taxon>Pseudomonadati</taxon>
        <taxon>Bacteroidota</taxon>
        <taxon>Bacteroidia</taxon>
        <taxon>Bacteroidales</taxon>
        <taxon>Candidatus Pullibacteroides</taxon>
    </lineage>
</organism>
<accession>A0A9D9DUV2</accession>
<dbReference type="Proteomes" id="UP000823612">
    <property type="component" value="Unassembled WGS sequence"/>
</dbReference>
<gene>
    <name evidence="2" type="ORF">IAB08_08920</name>
</gene>
<dbReference type="EMBL" id="JADIMZ010000133">
    <property type="protein sequence ID" value="MBO8433395.1"/>
    <property type="molecule type" value="Genomic_DNA"/>
</dbReference>
<proteinExistence type="predicted"/>
<reference evidence="2" key="2">
    <citation type="journal article" date="2021" name="PeerJ">
        <title>Extensive microbial diversity within the chicken gut microbiome revealed by metagenomics and culture.</title>
        <authorList>
            <person name="Gilroy R."/>
            <person name="Ravi A."/>
            <person name="Getino M."/>
            <person name="Pursley I."/>
            <person name="Horton D.L."/>
            <person name="Alikhan N.F."/>
            <person name="Baker D."/>
            <person name="Gharbi K."/>
            <person name="Hall N."/>
            <person name="Watson M."/>
            <person name="Adriaenssens E.M."/>
            <person name="Foster-Nyarko E."/>
            <person name="Jarju S."/>
            <person name="Secka A."/>
            <person name="Antonio M."/>
            <person name="Oren A."/>
            <person name="Chaudhuri R.R."/>
            <person name="La Ragione R."/>
            <person name="Hildebrand F."/>
            <person name="Pallen M.J."/>
        </authorList>
    </citation>
    <scope>NUCLEOTIDE SEQUENCE</scope>
    <source>
        <strain evidence="2">2889</strain>
    </source>
</reference>
<reference evidence="2" key="1">
    <citation type="submission" date="2020-10" db="EMBL/GenBank/DDBJ databases">
        <authorList>
            <person name="Gilroy R."/>
        </authorList>
    </citation>
    <scope>NUCLEOTIDE SEQUENCE</scope>
    <source>
        <strain evidence="2">2889</strain>
    </source>
</reference>
<evidence type="ECO:0000313" key="2">
    <source>
        <dbReference type="EMBL" id="MBO8433395.1"/>
    </source>
</evidence>